<dbReference type="eggNOG" id="arCOG04457">
    <property type="taxonomic scope" value="Archaea"/>
</dbReference>
<dbReference type="PIR" id="A75190">
    <property type="entry name" value="A75190"/>
</dbReference>
<keyword evidence="3" id="KW-1185">Reference proteome</keyword>
<dbReference type="RefSeq" id="WP_010867169.1">
    <property type="nucleotide sequence ID" value="NC_000868.1"/>
</dbReference>
<evidence type="ECO:0000313" key="3">
    <source>
        <dbReference type="Proteomes" id="UP000000810"/>
    </source>
</evidence>
<evidence type="ECO:0000313" key="4">
    <source>
        <dbReference type="Proteomes" id="UP000009139"/>
    </source>
</evidence>
<reference evidence="1" key="3">
    <citation type="journal article" date="2001" name="Genome Res.">
        <title>Genome evolution at the genus level: comparison of three complete genomes of hyperthermophilic archaea.</title>
        <authorList>
            <person name="Lecompte O."/>
            <person name="Ripp R."/>
            <person name="Puzos-Barbe V."/>
            <person name="Duprat S."/>
            <person name="Heilig R."/>
            <person name="Dietrich J."/>
            <person name="Thierry J.C."/>
            <person name="Poch O."/>
        </authorList>
    </citation>
    <scope>NUCLEOTIDE SEQUENCE</scope>
    <source>
        <strain evidence="1">Orsay</strain>
    </source>
</reference>
<dbReference type="EMBL" id="AJ248283">
    <property type="protein sequence ID" value="CAB48968.1"/>
    <property type="molecule type" value="Genomic_DNA"/>
</dbReference>
<dbReference type="EMBL" id="HE613800">
    <property type="protein sequence ID" value="CCE69417.1"/>
    <property type="molecule type" value="Genomic_DNA"/>
</dbReference>
<sequence>MSDIETRKCPICGGTMVKSKAKNAGYARFFWKPPWKSKATGILRPVVEATPYLCLNCGVVLAFVDDETLSTLREEFEEKKLEVGL</sequence>
<reference evidence="1" key="2">
    <citation type="journal article" date="2000" name="J. Mol. Biol.">
        <title>Archaeal homologs of eukaryotic methylation guide small nucleolar RNAs: lessons from the Pyrococcus genomes.</title>
        <authorList>
            <person name="Gaspin C."/>
            <person name="Cavaille J."/>
            <person name="Erauso G."/>
        </authorList>
    </citation>
    <scope>NUCLEOTIDE SEQUENCE</scope>
    <source>
        <strain evidence="1">Orsay</strain>
    </source>
</reference>
<reference evidence="2 4" key="5">
    <citation type="journal article" date="2012" name="Curr. Microbiol.">
        <title>Re-annotation of two hyperthermophilic archaea Pyrococcus abyssi GE5 and Pyrococcus furiosus DSM 3638.</title>
        <authorList>
            <person name="Gao J."/>
            <person name="Wang J."/>
        </authorList>
    </citation>
    <scope>GENOME REANNOTATION</scope>
    <source>
        <strain evidence="2">GE5</strain>
        <strain evidence="4">GE5 / Orsay</strain>
    </source>
</reference>
<gene>
    <name evidence="1" type="ordered locus">PAB3017</name>
</gene>
<organism evidence="1 3">
    <name type="scientific">Pyrococcus abyssi (strain GE5 / Orsay)</name>
    <dbReference type="NCBI Taxonomy" id="272844"/>
    <lineage>
        <taxon>Archaea</taxon>
        <taxon>Methanobacteriati</taxon>
        <taxon>Methanobacteriota</taxon>
        <taxon>Thermococci</taxon>
        <taxon>Thermococcales</taxon>
        <taxon>Thermococcaceae</taxon>
        <taxon>Pyrococcus</taxon>
    </lineage>
</organism>
<name>Q9V2N0_PYRAB</name>
<reference evidence="1 3" key="4">
    <citation type="journal article" date="2003" name="Mol. Microbiol.">
        <title>An integrated analysis of the genome of the hyperthermophilic archaeon Pyrococcus abyssi.</title>
        <authorList>
            <person name="Cohen G."/>
            <person name="Barbe V."/>
            <person name="Flament D."/>
            <person name="Galperin M."/>
            <person name="Heilig R."/>
            <person name="Ripp R."/>
            <person name="Lecompte O."/>
            <person name="Prieur D."/>
            <person name="Poch O."/>
            <person name="Quellerou J."/>
            <person name="Thierry J.C."/>
            <person name="Van der Oost J."/>
            <person name="Weissenbach J."/>
            <person name="Zivanovic Y."/>
            <person name="Forterre P."/>
        </authorList>
    </citation>
    <scope>NUCLEOTIDE SEQUENCE [LARGE SCALE GENOMIC DNA]</scope>
    <source>
        <strain evidence="3">GE5 / Orsay</strain>
        <strain evidence="1">Orsay</strain>
    </source>
</reference>
<protein>
    <submittedName>
        <fullName evidence="1">Uncharacterized protein</fullName>
    </submittedName>
</protein>
<proteinExistence type="predicted"/>
<dbReference type="STRING" id="272844.PAB3017"/>
<dbReference type="KEGG" id="pab:PAB3017"/>
<evidence type="ECO:0000313" key="1">
    <source>
        <dbReference type="EMBL" id="CAB48968.1"/>
    </source>
</evidence>
<dbReference type="Proteomes" id="UP000000810">
    <property type="component" value="Chromosome"/>
</dbReference>
<dbReference type="Proteomes" id="UP000009139">
    <property type="component" value="Chromosome"/>
</dbReference>
<dbReference type="HOGENOM" id="CLU_2662166_0_0_2"/>
<accession>Q9V2N0</accession>
<dbReference type="AlphaFoldDB" id="Q9V2N0"/>
<dbReference type="PATRIC" id="fig|272844.11.peg.52"/>
<evidence type="ECO:0000313" key="2">
    <source>
        <dbReference type="EMBL" id="CCE69417.1"/>
    </source>
</evidence>
<reference evidence="1" key="1">
    <citation type="submission" date="1999-07" db="EMBL/GenBank/DDBJ databases">
        <authorList>
            <person name="Genoscope"/>
        </authorList>
    </citation>
    <scope>NUCLEOTIDE SEQUENCE</scope>
    <source>
        <strain evidence="1">Orsay</strain>
    </source>
</reference>